<gene>
    <name evidence="2" type="ordered locus">Mar181_3130</name>
</gene>
<dbReference type="Proteomes" id="UP000009230">
    <property type="component" value="Chromosome"/>
</dbReference>
<evidence type="ECO:0000313" key="2">
    <source>
        <dbReference type="EMBL" id="AEF56155.1"/>
    </source>
</evidence>
<dbReference type="OrthoDB" id="5618630at2"/>
<dbReference type="AlphaFoldDB" id="F6CSJ7"/>
<organism evidence="2 3">
    <name type="scientific">Marinomonas posidonica (strain CECT 7376 / NCIMB 14433 / IVIA-Po-181)</name>
    <dbReference type="NCBI Taxonomy" id="491952"/>
    <lineage>
        <taxon>Bacteria</taxon>
        <taxon>Pseudomonadati</taxon>
        <taxon>Pseudomonadota</taxon>
        <taxon>Gammaproteobacteria</taxon>
        <taxon>Oceanospirillales</taxon>
        <taxon>Oceanospirillaceae</taxon>
        <taxon>Marinomonas</taxon>
    </lineage>
</organism>
<sequence>MKHNFSDVISALGEFVQVVEYNINRSDKSGSEEKPTTKAGVIITSEGLTKTENSSLNTLTIAATIDSSRDDNGFLANMMSTYQSASNTGDRIGSDDTSQQAFTNLRDIHGDVSIIVGHGASGVIGTGDGDSSGTIEQYMEASNRTTWEPYARDGVNGKSLVLFGCNVAEGQVGADFLQMVANTVNKPVSGWTGTVWADGTSVTADGSFLTASPGSTLKAKPSVVKHMSDPNKQSFKIKSGGQYQDVDLNAVKSVHVSVITKGPGCVTKNREFLGEKAAEILREIDFDHPRIETTKKPGAKVTAQLSVKYDNAIRAFNILGTSLLQDTYCPSHYYYISQKLENIFVE</sequence>
<evidence type="ECO:0000259" key="1">
    <source>
        <dbReference type="Pfam" id="PF14252"/>
    </source>
</evidence>
<dbReference type="Pfam" id="PF14252">
    <property type="entry name" value="DUF4347"/>
    <property type="match status" value="1"/>
</dbReference>
<reference evidence="2 3" key="1">
    <citation type="journal article" date="2012" name="Stand. Genomic Sci.">
        <title>Complete genome sequence of Marinomonas posidonica type strain (IVIA-Po-181(T)).</title>
        <authorList>
            <person name="Lucas-Elio P."/>
            <person name="Goodwin L."/>
            <person name="Woyke T."/>
            <person name="Pitluck S."/>
            <person name="Nolan M."/>
            <person name="Kyrpides N.C."/>
            <person name="Detter J.C."/>
            <person name="Copeland A."/>
            <person name="Lu M."/>
            <person name="Bruce D."/>
            <person name="Detter C."/>
            <person name="Tapia R."/>
            <person name="Han S."/>
            <person name="Land M.L."/>
            <person name="Ivanova N."/>
            <person name="Mikhailova N."/>
            <person name="Johnston A.W."/>
            <person name="Sanchez-Amat A."/>
        </authorList>
    </citation>
    <scope>NUCLEOTIDE SEQUENCE [LARGE SCALE GENOMIC DNA]</scope>
    <source>
        <strain evidence="3">CECT 7376 / NCIMB 14433 / IVIA-Po-181</strain>
    </source>
</reference>
<proteinExistence type="predicted"/>
<accession>F6CSJ7</accession>
<dbReference type="RefSeq" id="WP_013797625.1">
    <property type="nucleotide sequence ID" value="NC_015559.1"/>
</dbReference>
<protein>
    <recommendedName>
        <fullName evidence="1">DUF4347 domain-containing protein</fullName>
    </recommendedName>
</protein>
<feature type="domain" description="DUF4347" evidence="1">
    <location>
        <begin position="115"/>
        <end position="188"/>
    </location>
</feature>
<dbReference type="InterPro" id="IPR025592">
    <property type="entry name" value="DUF4347"/>
</dbReference>
<keyword evidence="3" id="KW-1185">Reference proteome</keyword>
<name>F6CSJ7_MARPP</name>
<evidence type="ECO:0000313" key="3">
    <source>
        <dbReference type="Proteomes" id="UP000009230"/>
    </source>
</evidence>
<dbReference type="KEGG" id="mpc:Mar181_3130"/>
<dbReference type="HOGENOM" id="CLU_801225_0_0_6"/>
<dbReference type="EMBL" id="CP002771">
    <property type="protein sequence ID" value="AEF56155.1"/>
    <property type="molecule type" value="Genomic_DNA"/>
</dbReference>